<evidence type="ECO:0000313" key="9">
    <source>
        <dbReference type="Proteomes" id="UP000689195"/>
    </source>
</evidence>
<feature type="compositionally biased region" description="Basic residues" evidence="6">
    <location>
        <begin position="397"/>
        <end position="412"/>
    </location>
</feature>
<dbReference type="PROSITE" id="PS50011">
    <property type="entry name" value="PROTEIN_KINASE_DOM"/>
    <property type="match status" value="1"/>
</dbReference>
<keyword evidence="2 5" id="KW-0547">Nucleotide-binding</keyword>
<accession>A0A8S1YE03</accession>
<reference evidence="8" key="1">
    <citation type="submission" date="2021-01" db="EMBL/GenBank/DDBJ databases">
        <authorList>
            <consortium name="Genoscope - CEA"/>
            <person name="William W."/>
        </authorList>
    </citation>
    <scope>NUCLEOTIDE SEQUENCE</scope>
</reference>
<dbReference type="Pfam" id="PF00069">
    <property type="entry name" value="Pkinase"/>
    <property type="match status" value="1"/>
</dbReference>
<evidence type="ECO:0000259" key="7">
    <source>
        <dbReference type="PROSITE" id="PS50011"/>
    </source>
</evidence>
<gene>
    <name evidence="8" type="ORF">PPENT_87.1.T1660024</name>
</gene>
<dbReference type="EC" id="2.7.11.1" evidence="1"/>
<protein>
    <recommendedName>
        <fullName evidence="4">Casein kinase I</fullName>
        <ecNumber evidence="1">2.7.11.1</ecNumber>
    </recommendedName>
</protein>
<dbReference type="FunFam" id="1.10.510.10:FF:001262">
    <property type="entry name" value="Uncharacterized protein"/>
    <property type="match status" value="1"/>
</dbReference>
<dbReference type="InterPro" id="IPR008271">
    <property type="entry name" value="Ser/Thr_kinase_AS"/>
</dbReference>
<feature type="domain" description="Protein kinase" evidence="7">
    <location>
        <begin position="63"/>
        <end position="327"/>
    </location>
</feature>
<evidence type="ECO:0000256" key="2">
    <source>
        <dbReference type="ARBA" id="ARBA00022741"/>
    </source>
</evidence>
<dbReference type="CDD" id="cd14016">
    <property type="entry name" value="STKc_CK1"/>
    <property type="match status" value="1"/>
</dbReference>
<dbReference type="PANTHER" id="PTHR11909">
    <property type="entry name" value="CASEIN KINASE-RELATED"/>
    <property type="match status" value="1"/>
</dbReference>
<evidence type="ECO:0000256" key="5">
    <source>
        <dbReference type="PROSITE-ProRule" id="PRU10141"/>
    </source>
</evidence>
<organism evidence="8 9">
    <name type="scientific">Paramecium pentaurelia</name>
    <dbReference type="NCBI Taxonomy" id="43138"/>
    <lineage>
        <taxon>Eukaryota</taxon>
        <taxon>Sar</taxon>
        <taxon>Alveolata</taxon>
        <taxon>Ciliophora</taxon>
        <taxon>Intramacronucleata</taxon>
        <taxon>Oligohymenophorea</taxon>
        <taxon>Peniculida</taxon>
        <taxon>Parameciidae</taxon>
        <taxon>Paramecium</taxon>
    </lineage>
</organism>
<dbReference type="GO" id="GO:0004674">
    <property type="term" value="F:protein serine/threonine kinase activity"/>
    <property type="evidence" value="ECO:0007669"/>
    <property type="project" value="UniProtKB-EC"/>
</dbReference>
<dbReference type="SMART" id="SM00220">
    <property type="entry name" value="S_TKc"/>
    <property type="match status" value="1"/>
</dbReference>
<dbReference type="AlphaFoldDB" id="A0A8S1YE03"/>
<evidence type="ECO:0000313" key="8">
    <source>
        <dbReference type="EMBL" id="CAD8211979.1"/>
    </source>
</evidence>
<sequence length="558" mass="64707">MYNLKVNNEKNVNNEFIDNQTLFRQRKIIYICINEFQSKMKHHYESDEDDEELKVGDVIQGRFSISQKIGEGSFGQVYKVIDQKSGDQVMAMKVEVEEEDYSMLEKEIKVLIEMRKKTGFPQIKFYGQEKRFTYCIMTMLGKNLESVVRKCGGNFDLGTSLKIAIQMIDRIETLHNCRFLHRDIKPDNFVLEAGPSPKLIYLIDFGLSKHYINSKGDHIQYIKKAGLIGTARYASISAHDEMEQGRKDDLESIGYVLIYLASGTLPWMNLQIEQKDLKYAKIHHMKKTIKPDVLCAKLPRCFTKFMQDVRGYEFKQQPNYQLLKSYFSEELEQIQKERKGQFQYDWEKLPEYQQKKKHLTVHIMQQSSKEEKVNLVKQKEPPKVIPQTFEQIMQDTKKKKSTKKTTSHKTKKKDPIMINIAEPESPAQMPSFGLLNLKPYQQQNSFLQIPQLNSSGLIDYLPSLNPSVATSKMNNYHQSEDVVSEGRLPIWELGDGQIPGFQKMIGYVTKGIKKPNADFQRKTRKAHTQIDTIKKMSQNLVQPKTIKGDDEGIPEGLD</sequence>
<keyword evidence="3 5" id="KW-0067">ATP-binding</keyword>
<dbReference type="PROSITE" id="PS00108">
    <property type="entry name" value="PROTEIN_KINASE_ST"/>
    <property type="match status" value="1"/>
</dbReference>
<dbReference type="OrthoDB" id="289574at2759"/>
<dbReference type="PROSITE" id="PS00107">
    <property type="entry name" value="PROTEIN_KINASE_ATP"/>
    <property type="match status" value="1"/>
</dbReference>
<dbReference type="EMBL" id="CAJJDO010000166">
    <property type="protein sequence ID" value="CAD8211979.1"/>
    <property type="molecule type" value="Genomic_DNA"/>
</dbReference>
<dbReference type="GO" id="GO:0005524">
    <property type="term" value="F:ATP binding"/>
    <property type="evidence" value="ECO:0007669"/>
    <property type="project" value="UniProtKB-UniRule"/>
</dbReference>
<feature type="region of interest" description="Disordered" evidence="6">
    <location>
        <begin position="393"/>
        <end position="412"/>
    </location>
</feature>
<evidence type="ECO:0000256" key="4">
    <source>
        <dbReference type="ARBA" id="ARBA00023860"/>
    </source>
</evidence>
<dbReference type="InterPro" id="IPR050235">
    <property type="entry name" value="CK1_Ser-Thr_kinase"/>
</dbReference>
<keyword evidence="9" id="KW-1185">Reference proteome</keyword>
<proteinExistence type="predicted"/>
<comment type="caution">
    <text evidence="8">The sequence shown here is derived from an EMBL/GenBank/DDBJ whole genome shotgun (WGS) entry which is preliminary data.</text>
</comment>
<name>A0A8S1YE03_9CILI</name>
<dbReference type="InterPro" id="IPR000719">
    <property type="entry name" value="Prot_kinase_dom"/>
</dbReference>
<feature type="binding site" evidence="5">
    <location>
        <position position="93"/>
    </location>
    <ligand>
        <name>ATP</name>
        <dbReference type="ChEBI" id="CHEBI:30616"/>
    </ligand>
</feature>
<dbReference type="InterPro" id="IPR017441">
    <property type="entry name" value="Protein_kinase_ATP_BS"/>
</dbReference>
<dbReference type="Proteomes" id="UP000689195">
    <property type="component" value="Unassembled WGS sequence"/>
</dbReference>
<evidence type="ECO:0000256" key="3">
    <source>
        <dbReference type="ARBA" id="ARBA00022840"/>
    </source>
</evidence>
<evidence type="ECO:0000256" key="1">
    <source>
        <dbReference type="ARBA" id="ARBA00012513"/>
    </source>
</evidence>
<evidence type="ECO:0000256" key="6">
    <source>
        <dbReference type="SAM" id="MobiDB-lite"/>
    </source>
</evidence>